<dbReference type="Gene3D" id="1.10.510.10">
    <property type="entry name" value="Transferase(Phosphotransferase) domain 1"/>
    <property type="match status" value="1"/>
</dbReference>
<evidence type="ECO:0000256" key="6">
    <source>
        <dbReference type="ARBA" id="ARBA00022741"/>
    </source>
</evidence>
<dbReference type="InterPro" id="IPR000719">
    <property type="entry name" value="Prot_kinase_dom"/>
</dbReference>
<evidence type="ECO:0000313" key="14">
    <source>
        <dbReference type="EMBL" id="KAF5443285.1"/>
    </source>
</evidence>
<gene>
    <name evidence="14" type="ORF">F2P56_035854</name>
</gene>
<comment type="similarity">
    <text evidence="12">Belongs to the protein kinase superfamily.</text>
</comment>
<evidence type="ECO:0000256" key="11">
    <source>
        <dbReference type="PROSITE-ProRule" id="PRU10141"/>
    </source>
</evidence>
<keyword evidence="5" id="KW-0808">Transferase</keyword>
<dbReference type="SMART" id="SM00220">
    <property type="entry name" value="S_TKc"/>
    <property type="match status" value="1"/>
</dbReference>
<dbReference type="GO" id="GO:0004674">
    <property type="term" value="F:protein serine/threonine kinase activity"/>
    <property type="evidence" value="ECO:0007669"/>
    <property type="project" value="UniProtKB-KW"/>
</dbReference>
<dbReference type="PROSITE" id="PS00108">
    <property type="entry name" value="PROTEIN_KINASE_ST"/>
    <property type="match status" value="1"/>
</dbReference>
<dbReference type="InterPro" id="IPR008271">
    <property type="entry name" value="Ser/Thr_kinase_AS"/>
</dbReference>
<protein>
    <recommendedName>
        <fullName evidence="2">non-specific serine/threonine protein kinase</fullName>
        <ecNumber evidence="2">2.7.11.1</ecNumber>
    </recommendedName>
</protein>
<comment type="subcellular location">
    <subcellularLocation>
        <location evidence="1">Cell membrane</location>
    </subcellularLocation>
</comment>
<dbReference type="SUPFAM" id="SSF56112">
    <property type="entry name" value="Protein kinase-like (PK-like)"/>
    <property type="match status" value="1"/>
</dbReference>
<evidence type="ECO:0000256" key="4">
    <source>
        <dbReference type="ARBA" id="ARBA00022527"/>
    </source>
</evidence>
<dbReference type="InterPro" id="IPR017441">
    <property type="entry name" value="Protein_kinase_ATP_BS"/>
</dbReference>
<evidence type="ECO:0000256" key="5">
    <source>
        <dbReference type="ARBA" id="ARBA00022679"/>
    </source>
</evidence>
<sequence length="341" mass="38100">MKVNKKDRLLHACKLIRFGFSVLKAATKKFSSKNLIGQGGFGDVYIGYISYCSTSAAKPGAGYAVAVKRLRKTGAQGHNEWLNELKFLSRLDHPNIVKLIGYCLEGENRILVYEYVTGGSLEAHLFKEDDAELNWSRRIKIAVGAARGLAYLHTHGRSIIHRDVKSSNVLLEDDFNPKLSDFGLARYGPQDDQSHISSRVLGTRGYFAPEYFAKGHLTLKTDIYSFGVVLLEIFSGCGAIENHSDGMVGDLVEWAKPYLSNKQCIIDKRLGNNFPREGAQKFVKIILRCLNSDPKGRPTMSEVVADLERLVQYTGSCNQNKLRTSIFPTENFGKRKGCFFS</sequence>
<keyword evidence="8 11" id="KW-0067">ATP-binding</keyword>
<evidence type="ECO:0000259" key="13">
    <source>
        <dbReference type="PROSITE" id="PS50011"/>
    </source>
</evidence>
<reference evidence="14" key="1">
    <citation type="submission" date="2015-10" db="EMBL/GenBank/DDBJ databases">
        <authorList>
            <person name="Martinez-Garcia P.J."/>
            <person name="Crepeau M.W."/>
            <person name="Puiu D."/>
            <person name="Gonzalez-Ibeas D."/>
            <person name="Whalen J."/>
            <person name="Stevens K."/>
            <person name="Paul R."/>
            <person name="Butterfield T."/>
            <person name="Britton M."/>
            <person name="Reagan R."/>
            <person name="Chakraborty S."/>
            <person name="Walawage S.L."/>
            <person name="Vasquez-Gross H.A."/>
            <person name="Cardeno C."/>
            <person name="Famula R."/>
            <person name="Pratt K."/>
            <person name="Kuruganti S."/>
            <person name="Aradhya M.K."/>
            <person name="Leslie C.A."/>
            <person name="Dandekar A.M."/>
            <person name="Salzberg S.L."/>
            <person name="Wegrzyn J.L."/>
            <person name="Langley C.H."/>
            <person name="Neale D.B."/>
        </authorList>
    </citation>
    <scope>NUCLEOTIDE SEQUENCE</scope>
    <source>
        <tissue evidence="14">Leaves</tissue>
    </source>
</reference>
<comment type="catalytic activity">
    <reaction evidence="10">
        <text>L-seryl-[protein] + ATP = O-phospho-L-seryl-[protein] + ADP + H(+)</text>
        <dbReference type="Rhea" id="RHEA:17989"/>
        <dbReference type="Rhea" id="RHEA-COMP:9863"/>
        <dbReference type="Rhea" id="RHEA-COMP:11604"/>
        <dbReference type="ChEBI" id="CHEBI:15378"/>
        <dbReference type="ChEBI" id="CHEBI:29999"/>
        <dbReference type="ChEBI" id="CHEBI:30616"/>
        <dbReference type="ChEBI" id="CHEBI:83421"/>
        <dbReference type="ChEBI" id="CHEBI:456216"/>
        <dbReference type="EC" id="2.7.11.1"/>
    </reaction>
</comment>
<dbReference type="PROSITE" id="PS00107">
    <property type="entry name" value="PROTEIN_KINASE_ATP"/>
    <property type="match status" value="1"/>
</dbReference>
<dbReference type="Pfam" id="PF07714">
    <property type="entry name" value="PK_Tyr_Ser-Thr"/>
    <property type="match status" value="1"/>
</dbReference>
<dbReference type="GO" id="GO:0005886">
    <property type="term" value="C:plasma membrane"/>
    <property type="evidence" value="ECO:0007669"/>
    <property type="project" value="UniProtKB-SubCell"/>
</dbReference>
<evidence type="ECO:0000256" key="3">
    <source>
        <dbReference type="ARBA" id="ARBA00022475"/>
    </source>
</evidence>
<feature type="domain" description="Protein kinase" evidence="13">
    <location>
        <begin position="30"/>
        <end position="310"/>
    </location>
</feature>
<dbReference type="PROSITE" id="PS50011">
    <property type="entry name" value="PROTEIN_KINASE_DOM"/>
    <property type="match status" value="1"/>
</dbReference>
<dbReference type="FunFam" id="1.10.510.10:FF:000095">
    <property type="entry name" value="protein STRUBBELIG-RECEPTOR FAMILY 8"/>
    <property type="match status" value="1"/>
</dbReference>
<dbReference type="AlphaFoldDB" id="A0A833T5I6"/>
<evidence type="ECO:0000256" key="1">
    <source>
        <dbReference type="ARBA" id="ARBA00004236"/>
    </source>
</evidence>
<name>A0A833T5I6_JUGRE</name>
<evidence type="ECO:0000256" key="12">
    <source>
        <dbReference type="RuleBase" id="RU000304"/>
    </source>
</evidence>
<dbReference type="InterPro" id="IPR050823">
    <property type="entry name" value="Plant_Ser_Thr_Prot_Kinase"/>
</dbReference>
<keyword evidence="3" id="KW-1003">Cell membrane</keyword>
<evidence type="ECO:0000256" key="7">
    <source>
        <dbReference type="ARBA" id="ARBA00022777"/>
    </source>
</evidence>
<evidence type="ECO:0000313" key="15">
    <source>
        <dbReference type="Proteomes" id="UP000619265"/>
    </source>
</evidence>
<dbReference type="Gramene" id="Jr16_11380_p1">
    <property type="protein sequence ID" value="cds.Jr16_11380_p1"/>
    <property type="gene ID" value="Jr16_11380"/>
</dbReference>
<keyword evidence="6 11" id="KW-0547">Nucleotide-binding</keyword>
<comment type="caution">
    <text evidence="14">The sequence shown here is derived from an EMBL/GenBank/DDBJ whole genome shotgun (WGS) entry which is preliminary data.</text>
</comment>
<comment type="catalytic activity">
    <reaction evidence="9">
        <text>L-threonyl-[protein] + ATP = O-phospho-L-threonyl-[protein] + ADP + H(+)</text>
        <dbReference type="Rhea" id="RHEA:46608"/>
        <dbReference type="Rhea" id="RHEA-COMP:11060"/>
        <dbReference type="Rhea" id="RHEA-COMP:11605"/>
        <dbReference type="ChEBI" id="CHEBI:15378"/>
        <dbReference type="ChEBI" id="CHEBI:30013"/>
        <dbReference type="ChEBI" id="CHEBI:30616"/>
        <dbReference type="ChEBI" id="CHEBI:61977"/>
        <dbReference type="ChEBI" id="CHEBI:456216"/>
        <dbReference type="EC" id="2.7.11.1"/>
    </reaction>
</comment>
<dbReference type="GO" id="GO:0005524">
    <property type="term" value="F:ATP binding"/>
    <property type="evidence" value="ECO:0007669"/>
    <property type="project" value="UniProtKB-UniRule"/>
</dbReference>
<feature type="binding site" evidence="11">
    <location>
        <position position="68"/>
    </location>
    <ligand>
        <name>ATP</name>
        <dbReference type="ChEBI" id="CHEBI:30616"/>
    </ligand>
</feature>
<accession>A0A833T5I6</accession>
<dbReference type="InterPro" id="IPR011009">
    <property type="entry name" value="Kinase-like_dom_sf"/>
</dbReference>
<keyword evidence="3" id="KW-0472">Membrane</keyword>
<reference evidence="14" key="2">
    <citation type="submission" date="2020-03" db="EMBL/GenBank/DDBJ databases">
        <title>Walnut 2.0.</title>
        <authorList>
            <person name="Marrano A."/>
            <person name="Britton M."/>
            <person name="Zimin A.V."/>
            <person name="Zaini P.A."/>
            <person name="Workman R."/>
            <person name="Puiu D."/>
            <person name="Bianco L."/>
            <person name="Allen B.J."/>
            <person name="Troggio M."/>
            <person name="Leslie C.A."/>
            <person name="Timp W."/>
            <person name="Dendekar A."/>
            <person name="Salzberg S.L."/>
            <person name="Neale D.B."/>
        </authorList>
    </citation>
    <scope>NUCLEOTIDE SEQUENCE</scope>
    <source>
        <tissue evidence="14">Leaves</tissue>
    </source>
</reference>
<dbReference type="CDD" id="cd14066">
    <property type="entry name" value="STKc_IRAK"/>
    <property type="match status" value="1"/>
</dbReference>
<dbReference type="EMBL" id="LIHL02000016">
    <property type="protein sequence ID" value="KAF5443285.1"/>
    <property type="molecule type" value="Genomic_DNA"/>
</dbReference>
<proteinExistence type="inferred from homology"/>
<evidence type="ECO:0000256" key="2">
    <source>
        <dbReference type="ARBA" id="ARBA00012513"/>
    </source>
</evidence>
<dbReference type="FunFam" id="3.30.200.20:FF:000228">
    <property type="entry name" value="Serine/threonine-protein kinase BIK1"/>
    <property type="match status" value="1"/>
</dbReference>
<evidence type="ECO:0000256" key="9">
    <source>
        <dbReference type="ARBA" id="ARBA00047899"/>
    </source>
</evidence>
<evidence type="ECO:0000256" key="10">
    <source>
        <dbReference type="ARBA" id="ARBA00048679"/>
    </source>
</evidence>
<dbReference type="InterPro" id="IPR001245">
    <property type="entry name" value="Ser-Thr/Tyr_kinase_cat_dom"/>
</dbReference>
<dbReference type="EC" id="2.7.11.1" evidence="2"/>
<dbReference type="Proteomes" id="UP000619265">
    <property type="component" value="Unassembled WGS sequence"/>
</dbReference>
<evidence type="ECO:0000256" key="8">
    <source>
        <dbReference type="ARBA" id="ARBA00022840"/>
    </source>
</evidence>
<organism evidence="14 15">
    <name type="scientific">Juglans regia</name>
    <name type="common">English walnut</name>
    <dbReference type="NCBI Taxonomy" id="51240"/>
    <lineage>
        <taxon>Eukaryota</taxon>
        <taxon>Viridiplantae</taxon>
        <taxon>Streptophyta</taxon>
        <taxon>Embryophyta</taxon>
        <taxon>Tracheophyta</taxon>
        <taxon>Spermatophyta</taxon>
        <taxon>Magnoliopsida</taxon>
        <taxon>eudicotyledons</taxon>
        <taxon>Gunneridae</taxon>
        <taxon>Pentapetalae</taxon>
        <taxon>rosids</taxon>
        <taxon>fabids</taxon>
        <taxon>Fagales</taxon>
        <taxon>Juglandaceae</taxon>
        <taxon>Juglans</taxon>
    </lineage>
</organism>
<dbReference type="Gene3D" id="3.30.200.20">
    <property type="entry name" value="Phosphorylase Kinase, domain 1"/>
    <property type="match status" value="1"/>
</dbReference>
<dbReference type="PANTHER" id="PTHR45621">
    <property type="entry name" value="OS01G0588500 PROTEIN-RELATED"/>
    <property type="match status" value="1"/>
</dbReference>
<keyword evidence="4 12" id="KW-0723">Serine/threonine-protein kinase</keyword>
<keyword evidence="7" id="KW-0418">Kinase</keyword>